<dbReference type="PANTHER" id="PTHR43133:SF51">
    <property type="entry name" value="RNA POLYMERASE SIGMA FACTOR"/>
    <property type="match status" value="1"/>
</dbReference>
<keyword evidence="3 6" id="KW-0731">Sigma factor</keyword>
<dbReference type="Pfam" id="PF08281">
    <property type="entry name" value="Sigma70_r4_2"/>
    <property type="match status" value="1"/>
</dbReference>
<dbReference type="Gene3D" id="1.10.10.10">
    <property type="entry name" value="Winged helix-like DNA-binding domain superfamily/Winged helix DNA-binding domain"/>
    <property type="match status" value="1"/>
</dbReference>
<proteinExistence type="inferred from homology"/>
<evidence type="ECO:0000313" key="10">
    <source>
        <dbReference type="Proteomes" id="UP000245263"/>
    </source>
</evidence>
<reference evidence="9 10" key="1">
    <citation type="submission" date="2021-08" db="EMBL/GenBank/DDBJ databases">
        <title>Complete genome sequence of Leptospira kobayashii strain E30.</title>
        <authorList>
            <person name="Nakao R."/>
            <person name="Nakamura S."/>
            <person name="Masuzawa T."/>
            <person name="Koizumi N."/>
        </authorList>
    </citation>
    <scope>NUCLEOTIDE SEQUENCE [LARGE SCALE GENOMIC DNA]</scope>
    <source>
        <strain evidence="9 10">E30</strain>
    </source>
</reference>
<dbReference type="CDD" id="cd06171">
    <property type="entry name" value="Sigma70_r4"/>
    <property type="match status" value="1"/>
</dbReference>
<dbReference type="InterPro" id="IPR000838">
    <property type="entry name" value="RNA_pol_sigma70_ECF_CS"/>
</dbReference>
<dbReference type="Pfam" id="PF04542">
    <property type="entry name" value="Sigma70_r2"/>
    <property type="match status" value="1"/>
</dbReference>
<evidence type="ECO:0000256" key="2">
    <source>
        <dbReference type="ARBA" id="ARBA00023015"/>
    </source>
</evidence>
<evidence type="ECO:0000256" key="3">
    <source>
        <dbReference type="ARBA" id="ARBA00023082"/>
    </source>
</evidence>
<dbReference type="InterPro" id="IPR013249">
    <property type="entry name" value="RNA_pol_sigma70_r4_t2"/>
</dbReference>
<evidence type="ECO:0000256" key="1">
    <source>
        <dbReference type="ARBA" id="ARBA00010641"/>
    </source>
</evidence>
<dbReference type="SUPFAM" id="SSF88659">
    <property type="entry name" value="Sigma3 and sigma4 domains of RNA polymerase sigma factors"/>
    <property type="match status" value="1"/>
</dbReference>
<dbReference type="PANTHER" id="PTHR43133">
    <property type="entry name" value="RNA POLYMERASE ECF-TYPE SIGMA FACTO"/>
    <property type="match status" value="1"/>
</dbReference>
<evidence type="ECO:0000256" key="5">
    <source>
        <dbReference type="ARBA" id="ARBA00023163"/>
    </source>
</evidence>
<dbReference type="Proteomes" id="UP000245263">
    <property type="component" value="Chromosome 1"/>
</dbReference>
<dbReference type="NCBIfam" id="TIGR02937">
    <property type="entry name" value="sigma70-ECF"/>
    <property type="match status" value="1"/>
</dbReference>
<evidence type="ECO:0000313" key="9">
    <source>
        <dbReference type="EMBL" id="BDA79370.1"/>
    </source>
</evidence>
<dbReference type="EMBL" id="AP025028">
    <property type="protein sequence ID" value="BDA79370.1"/>
    <property type="molecule type" value="Genomic_DNA"/>
</dbReference>
<evidence type="ECO:0000259" key="7">
    <source>
        <dbReference type="Pfam" id="PF04542"/>
    </source>
</evidence>
<dbReference type="InterPro" id="IPR013324">
    <property type="entry name" value="RNA_pol_sigma_r3/r4-like"/>
</dbReference>
<dbReference type="InterPro" id="IPR014284">
    <property type="entry name" value="RNA_pol_sigma-70_dom"/>
</dbReference>
<dbReference type="InterPro" id="IPR039425">
    <property type="entry name" value="RNA_pol_sigma-70-like"/>
</dbReference>
<evidence type="ECO:0000256" key="4">
    <source>
        <dbReference type="ARBA" id="ARBA00023125"/>
    </source>
</evidence>
<keyword evidence="2 6" id="KW-0805">Transcription regulation</keyword>
<dbReference type="InterPro" id="IPR036388">
    <property type="entry name" value="WH-like_DNA-bd_sf"/>
</dbReference>
<dbReference type="PROSITE" id="PS01063">
    <property type="entry name" value="SIGMA70_ECF"/>
    <property type="match status" value="1"/>
</dbReference>
<gene>
    <name evidence="9" type="primary">rpoE_1</name>
    <name evidence="9" type="ORF">LPTSP3_g23000</name>
</gene>
<evidence type="ECO:0000256" key="6">
    <source>
        <dbReference type="RuleBase" id="RU000716"/>
    </source>
</evidence>
<feature type="domain" description="RNA polymerase sigma factor 70 region 4 type 2" evidence="8">
    <location>
        <begin position="154"/>
        <end position="205"/>
    </location>
</feature>
<evidence type="ECO:0000259" key="8">
    <source>
        <dbReference type="Pfam" id="PF08281"/>
    </source>
</evidence>
<dbReference type="Gene3D" id="1.10.1740.10">
    <property type="match status" value="1"/>
</dbReference>
<keyword evidence="5 6" id="KW-0804">Transcription</keyword>
<comment type="similarity">
    <text evidence="1 6">Belongs to the sigma-70 factor family. ECF subfamily.</text>
</comment>
<dbReference type="InterPro" id="IPR007627">
    <property type="entry name" value="RNA_pol_sigma70_r2"/>
</dbReference>
<feature type="domain" description="RNA polymerase sigma-70 region 2" evidence="7">
    <location>
        <begin position="54"/>
        <end position="121"/>
    </location>
</feature>
<organism evidence="9 10">
    <name type="scientific">Leptospira kobayashii</name>
    <dbReference type="NCBI Taxonomy" id="1917830"/>
    <lineage>
        <taxon>Bacteria</taxon>
        <taxon>Pseudomonadati</taxon>
        <taxon>Spirochaetota</taxon>
        <taxon>Spirochaetia</taxon>
        <taxon>Leptospirales</taxon>
        <taxon>Leptospiraceae</taxon>
        <taxon>Leptospira</taxon>
    </lineage>
</organism>
<name>A0ABN6KEB1_9LEPT</name>
<keyword evidence="4 6" id="KW-0238">DNA-binding</keyword>
<dbReference type="InterPro" id="IPR013325">
    <property type="entry name" value="RNA_pol_sigma_r2"/>
</dbReference>
<keyword evidence="10" id="KW-1185">Reference proteome</keyword>
<sequence>MAFSVPKNIELFNAKTILAPMPRPLEGKNMTLRDKEKILLQKIKSGDPTAYMTLVSPFRERLFRKAVSMVKDSDDAEDIVQEALISGYRSIQNFRAEAGVYTWLYRIVVNKSKDLLAKRKRGKEKPMDDSGDNQFVDDRMGYEKKLELSEESSYLMDKIGQLEDSYKQVLELRYFENLSYNEIAEIMETNVGTVKSRLFKAKEFLKHLILKDERGEGFFEK</sequence>
<protein>
    <recommendedName>
        <fullName evidence="6">RNA polymerase sigma factor</fullName>
    </recommendedName>
</protein>
<accession>A0ABN6KEB1</accession>
<dbReference type="SUPFAM" id="SSF88946">
    <property type="entry name" value="Sigma2 domain of RNA polymerase sigma factors"/>
    <property type="match status" value="1"/>
</dbReference>